<organism evidence="1">
    <name type="scientific">Anguilla anguilla</name>
    <name type="common">European freshwater eel</name>
    <name type="synonym">Muraena anguilla</name>
    <dbReference type="NCBI Taxonomy" id="7936"/>
    <lineage>
        <taxon>Eukaryota</taxon>
        <taxon>Metazoa</taxon>
        <taxon>Chordata</taxon>
        <taxon>Craniata</taxon>
        <taxon>Vertebrata</taxon>
        <taxon>Euteleostomi</taxon>
        <taxon>Actinopterygii</taxon>
        <taxon>Neopterygii</taxon>
        <taxon>Teleostei</taxon>
        <taxon>Anguilliformes</taxon>
        <taxon>Anguillidae</taxon>
        <taxon>Anguilla</taxon>
    </lineage>
</organism>
<reference evidence="1" key="2">
    <citation type="journal article" date="2015" name="Fish Shellfish Immunol.">
        <title>Early steps in the European eel (Anguilla anguilla)-Vibrio vulnificus interaction in the gills: Role of the RtxA13 toxin.</title>
        <authorList>
            <person name="Callol A."/>
            <person name="Pajuelo D."/>
            <person name="Ebbesson L."/>
            <person name="Teles M."/>
            <person name="MacKenzie S."/>
            <person name="Amaro C."/>
        </authorList>
    </citation>
    <scope>NUCLEOTIDE SEQUENCE</scope>
</reference>
<name>A0A0E9WPG7_ANGAN</name>
<reference evidence="1" key="1">
    <citation type="submission" date="2014-11" db="EMBL/GenBank/DDBJ databases">
        <authorList>
            <person name="Amaro Gonzalez C."/>
        </authorList>
    </citation>
    <scope>NUCLEOTIDE SEQUENCE</scope>
</reference>
<dbReference type="EMBL" id="GBXM01017107">
    <property type="protein sequence ID" value="JAH91470.1"/>
    <property type="molecule type" value="Transcribed_RNA"/>
</dbReference>
<evidence type="ECO:0000313" key="1">
    <source>
        <dbReference type="EMBL" id="JAH91470.1"/>
    </source>
</evidence>
<proteinExistence type="predicted"/>
<dbReference type="AlphaFoldDB" id="A0A0E9WPG7"/>
<sequence length="40" mass="4486">MFLLGGTNARVLNIEGAYPLRPPEIYTTISIHTIRIDMVV</sequence>
<accession>A0A0E9WPG7</accession>
<protein>
    <submittedName>
        <fullName evidence="1">Uncharacterized protein</fullName>
    </submittedName>
</protein>